<dbReference type="OrthoDB" id="3398487at2"/>
<evidence type="ECO:0000313" key="5">
    <source>
        <dbReference type="Proteomes" id="UP000295611"/>
    </source>
</evidence>
<dbReference type="EMBL" id="SNZP01000006">
    <property type="protein sequence ID" value="TDR79929.1"/>
    <property type="molecule type" value="Genomic_DNA"/>
</dbReference>
<dbReference type="Gene3D" id="3.40.640.10">
    <property type="entry name" value="Type I PLP-dependent aspartate aminotransferase-like (Major domain)"/>
    <property type="match status" value="1"/>
</dbReference>
<evidence type="ECO:0000256" key="3">
    <source>
        <dbReference type="RuleBase" id="RU003560"/>
    </source>
</evidence>
<dbReference type="SUPFAM" id="SSF53383">
    <property type="entry name" value="PLP-dependent transferases"/>
    <property type="match status" value="1"/>
</dbReference>
<organism evidence="4 5">
    <name type="scientific">Paludibacterium purpuratum</name>
    <dbReference type="NCBI Taxonomy" id="1144873"/>
    <lineage>
        <taxon>Bacteria</taxon>
        <taxon>Pseudomonadati</taxon>
        <taxon>Pseudomonadota</taxon>
        <taxon>Betaproteobacteria</taxon>
        <taxon>Neisseriales</taxon>
        <taxon>Chromobacteriaceae</taxon>
        <taxon>Paludibacterium</taxon>
    </lineage>
</organism>
<protein>
    <submittedName>
        <fullName evidence="4">Glutamate-1-semialdehyde 2,1-aminomutase</fullName>
    </submittedName>
</protein>
<keyword evidence="2 3" id="KW-0663">Pyridoxal phosphate</keyword>
<dbReference type="InterPro" id="IPR015424">
    <property type="entry name" value="PyrdxlP-dep_Trfase"/>
</dbReference>
<comment type="caution">
    <text evidence="4">The sequence shown here is derived from an EMBL/GenBank/DDBJ whole genome shotgun (WGS) entry which is preliminary data.</text>
</comment>
<gene>
    <name evidence="4" type="ORF">DFP86_10668</name>
</gene>
<dbReference type="Proteomes" id="UP000295611">
    <property type="component" value="Unassembled WGS sequence"/>
</dbReference>
<comment type="cofactor">
    <cofactor evidence="1">
        <name>pyridoxal 5'-phosphate</name>
        <dbReference type="ChEBI" id="CHEBI:597326"/>
    </cofactor>
</comment>
<proteinExistence type="inferred from homology"/>
<sequence length="453" mass="49195">MNTRAGLDWPKALQLHARERAAFASARPRSRELSTQAADHWLFGVPLHWMDDWSTPFSLYVRTAQGAAFEDVDGHRYSDFCLGDTGAMFGHSPVPVARALAEQGARGLTAMLPTEDAVWVSAELARRFGLPFWQFAMTASDANRFALRWARAITGRRKLLVFNGCYHGTVDDVFVDLADGRPVARASLLGQVVDLTQNTRVVEFNDLAALEDALRDGQVACLLAEPAMTNIGMVLPQAGFWQAAQALCRRYGTLLILDETHTISSGPGGYTRAHGLAPDMLVVGKPMGGGVPCAVYGFSAEAAERAQTAKRQAPVGHSGIGTTLTANMLAMAAMRANLAEVMTDEAYRIMFERAEQLADGLEAAIARQGVPWCVTRIGARTECQFTPHPPQNGGEAEAILDDELAHMLHLYLLNRGLSITPFHNMMLVCPETAPSDVDRLVAAFESFIAAIRA</sequence>
<dbReference type="AlphaFoldDB" id="A0A4V3DV76"/>
<evidence type="ECO:0000256" key="2">
    <source>
        <dbReference type="ARBA" id="ARBA00022898"/>
    </source>
</evidence>
<dbReference type="InterPro" id="IPR015422">
    <property type="entry name" value="PyrdxlP-dep_Trfase_small"/>
</dbReference>
<dbReference type="GO" id="GO:0030170">
    <property type="term" value="F:pyridoxal phosphate binding"/>
    <property type="evidence" value="ECO:0007669"/>
    <property type="project" value="InterPro"/>
</dbReference>
<reference evidence="4 5" key="1">
    <citation type="submission" date="2019-03" db="EMBL/GenBank/DDBJ databases">
        <title>Genomic Encyclopedia of Type Strains, Phase III (KMG-III): the genomes of soil and plant-associated and newly described type strains.</title>
        <authorList>
            <person name="Whitman W."/>
        </authorList>
    </citation>
    <scope>NUCLEOTIDE SEQUENCE [LARGE SCALE GENOMIC DNA]</scope>
    <source>
        <strain evidence="4 5">CECT 8976</strain>
    </source>
</reference>
<dbReference type="InterPro" id="IPR015421">
    <property type="entry name" value="PyrdxlP-dep_Trfase_major"/>
</dbReference>
<comment type="similarity">
    <text evidence="3">Belongs to the class-III pyridoxal-phosphate-dependent aminotransferase family.</text>
</comment>
<dbReference type="PANTHER" id="PTHR43713">
    <property type="entry name" value="GLUTAMATE-1-SEMIALDEHYDE 2,1-AMINOMUTASE"/>
    <property type="match status" value="1"/>
</dbReference>
<dbReference type="NCBIfam" id="NF005453">
    <property type="entry name" value="PRK07046.1"/>
    <property type="match status" value="1"/>
</dbReference>
<accession>A0A4V3DV76</accession>
<dbReference type="InterPro" id="IPR005814">
    <property type="entry name" value="Aminotrans_3"/>
</dbReference>
<evidence type="ECO:0000313" key="4">
    <source>
        <dbReference type="EMBL" id="TDR79929.1"/>
    </source>
</evidence>
<keyword evidence="5" id="KW-1185">Reference proteome</keyword>
<dbReference type="GO" id="GO:0008483">
    <property type="term" value="F:transaminase activity"/>
    <property type="evidence" value="ECO:0007669"/>
    <property type="project" value="InterPro"/>
</dbReference>
<dbReference type="PANTHER" id="PTHR43713:SF3">
    <property type="entry name" value="GLUTAMATE-1-SEMIALDEHYDE 2,1-AMINOMUTASE 1, CHLOROPLASTIC-RELATED"/>
    <property type="match status" value="1"/>
</dbReference>
<evidence type="ECO:0000256" key="1">
    <source>
        <dbReference type="ARBA" id="ARBA00001933"/>
    </source>
</evidence>
<name>A0A4V3DV76_9NEIS</name>
<dbReference type="Gene3D" id="3.90.1150.10">
    <property type="entry name" value="Aspartate Aminotransferase, domain 1"/>
    <property type="match status" value="1"/>
</dbReference>
<dbReference type="Pfam" id="PF00202">
    <property type="entry name" value="Aminotran_3"/>
    <property type="match status" value="1"/>
</dbReference>
<dbReference type="RefSeq" id="WP_133680162.1">
    <property type="nucleotide sequence ID" value="NZ_SNZP01000006.1"/>
</dbReference>